<dbReference type="Gene3D" id="3.40.630.30">
    <property type="match status" value="1"/>
</dbReference>
<keyword evidence="4" id="KW-0573">Peptidoglycan synthesis</keyword>
<dbReference type="InterPro" id="IPR016181">
    <property type="entry name" value="Acyl_CoA_acyltransferase"/>
</dbReference>
<evidence type="ECO:0000256" key="2">
    <source>
        <dbReference type="ARBA" id="ARBA00022679"/>
    </source>
</evidence>
<evidence type="ECO:0000256" key="1">
    <source>
        <dbReference type="ARBA" id="ARBA00009943"/>
    </source>
</evidence>
<dbReference type="SUPFAM" id="SSF55729">
    <property type="entry name" value="Acyl-CoA N-acyltransferases (Nat)"/>
    <property type="match status" value="1"/>
</dbReference>
<dbReference type="PANTHER" id="PTHR36174:SF1">
    <property type="entry name" value="LIPID II:GLYCINE GLYCYLTRANSFERASE"/>
    <property type="match status" value="1"/>
</dbReference>
<gene>
    <name evidence="7" type="ORF">CUJ83_07635</name>
</gene>
<comment type="caution">
    <text evidence="7">The sequence shown here is derived from an EMBL/GenBank/DDBJ whole genome shotgun (WGS) entry which is preliminary data.</text>
</comment>
<evidence type="ECO:0000256" key="5">
    <source>
        <dbReference type="ARBA" id="ARBA00023315"/>
    </source>
</evidence>
<comment type="similarity">
    <text evidence="1">Belongs to the FemABX family.</text>
</comment>
<name>A0AAP2W609_9EURY</name>
<dbReference type="PROSITE" id="PS51191">
    <property type="entry name" value="FEMABX"/>
    <property type="match status" value="1"/>
</dbReference>
<dbReference type="PANTHER" id="PTHR36174">
    <property type="entry name" value="LIPID II:GLYCINE GLYCYLTRANSFERASE"/>
    <property type="match status" value="1"/>
</dbReference>
<reference evidence="7 8" key="1">
    <citation type="submission" date="2017-11" db="EMBL/GenBank/DDBJ databases">
        <title>Isolation and Characterization of Family Methanocellaceae Species from Potential Methane Hydrate Area Offshore Southwestern Taiwan.</title>
        <authorList>
            <person name="Zhang W.-L."/>
            <person name="Chen W.-C."/>
            <person name="Lai M.-C."/>
            <person name="Chen S.-C."/>
        </authorList>
    </citation>
    <scope>NUCLEOTIDE SEQUENCE [LARGE SCALE GENOMIC DNA]</scope>
    <source>
        <strain evidence="7 8">CWC-04</strain>
    </source>
</reference>
<dbReference type="EMBL" id="PGCK01000005">
    <property type="protein sequence ID" value="MCD1294868.1"/>
    <property type="molecule type" value="Genomic_DNA"/>
</dbReference>
<dbReference type="AlphaFoldDB" id="A0AAP2W609"/>
<dbReference type="InterPro" id="IPR003447">
    <property type="entry name" value="FEMABX"/>
</dbReference>
<keyword evidence="6" id="KW-0961">Cell wall biogenesis/degradation</keyword>
<evidence type="ECO:0000256" key="6">
    <source>
        <dbReference type="ARBA" id="ARBA00023316"/>
    </source>
</evidence>
<keyword evidence="3" id="KW-0133">Cell shape</keyword>
<dbReference type="InterPro" id="IPR050644">
    <property type="entry name" value="PG_Glycine_Bridge_Synth"/>
</dbReference>
<dbReference type="GO" id="GO:0044038">
    <property type="term" value="P:cell wall macromolecule biosynthetic process"/>
    <property type="evidence" value="ECO:0007669"/>
    <property type="project" value="InterPro"/>
</dbReference>
<keyword evidence="5" id="KW-0012">Acyltransferase</keyword>
<dbReference type="GO" id="GO:0071555">
    <property type="term" value="P:cell wall organization"/>
    <property type="evidence" value="ECO:0007669"/>
    <property type="project" value="UniProtKB-KW"/>
</dbReference>
<keyword evidence="2" id="KW-0808">Transferase</keyword>
<evidence type="ECO:0000256" key="3">
    <source>
        <dbReference type="ARBA" id="ARBA00022960"/>
    </source>
</evidence>
<dbReference type="Proteomes" id="UP001320159">
    <property type="component" value="Unassembled WGS sequence"/>
</dbReference>
<organism evidence="7 8">
    <name type="scientific">Methanooceanicella nereidis</name>
    <dbReference type="NCBI Taxonomy" id="2052831"/>
    <lineage>
        <taxon>Archaea</taxon>
        <taxon>Methanobacteriati</taxon>
        <taxon>Methanobacteriota</taxon>
        <taxon>Stenosarchaea group</taxon>
        <taxon>Methanomicrobia</taxon>
        <taxon>Methanocellales</taxon>
        <taxon>Methanocellaceae</taxon>
        <taxon>Methanooceanicella</taxon>
    </lineage>
</organism>
<protein>
    <recommendedName>
        <fullName evidence="9">FemAB family protein</fullName>
    </recommendedName>
</protein>
<evidence type="ECO:0000313" key="7">
    <source>
        <dbReference type="EMBL" id="MCD1294868.1"/>
    </source>
</evidence>
<proteinExistence type="inferred from homology"/>
<accession>A0AAP2W609</accession>
<evidence type="ECO:0000313" key="8">
    <source>
        <dbReference type="Proteomes" id="UP001320159"/>
    </source>
</evidence>
<evidence type="ECO:0008006" key="9">
    <source>
        <dbReference type="Google" id="ProtNLM"/>
    </source>
</evidence>
<evidence type="ECO:0000256" key="4">
    <source>
        <dbReference type="ARBA" id="ARBA00022984"/>
    </source>
</evidence>
<dbReference type="GO" id="GO:0008360">
    <property type="term" value="P:regulation of cell shape"/>
    <property type="evidence" value="ECO:0007669"/>
    <property type="project" value="UniProtKB-KW"/>
</dbReference>
<keyword evidence="8" id="KW-1185">Reference proteome</keyword>
<dbReference type="GO" id="GO:0016755">
    <property type="term" value="F:aminoacyltransferase activity"/>
    <property type="evidence" value="ECO:0007669"/>
    <property type="project" value="InterPro"/>
</dbReference>
<sequence length="237" mass="27706">MFKRKDVWFSDHPFDVKGYDSVVFYSCKNNVDAEGFRRSETATLTMDLTQDLDTIWRDVFHSHCKKSINRAKKAGVKIKINEDYEKFVEVNRSFRKQKGLPDDFIDVDFLRSHGTLFVAEYEGDIIVGTHFLEDEGHIRSLIGASKRFEVDKKTARLISETDKLIDWEAMNYAKEKGINEFDFGGFYIGEEKNTDMENINSVKSGYGGKLTKKYNYEKNYSRIYDLSKKLYELKIKL</sequence>